<dbReference type="Proteomes" id="UP000299102">
    <property type="component" value="Unassembled WGS sequence"/>
</dbReference>
<protein>
    <submittedName>
        <fullName evidence="1">Uncharacterized protein</fullName>
    </submittedName>
</protein>
<evidence type="ECO:0000313" key="2">
    <source>
        <dbReference type="Proteomes" id="UP000299102"/>
    </source>
</evidence>
<dbReference type="EMBL" id="BGZK01000856">
    <property type="protein sequence ID" value="GBP63022.1"/>
    <property type="molecule type" value="Genomic_DNA"/>
</dbReference>
<reference evidence="1 2" key="1">
    <citation type="journal article" date="2019" name="Commun. Biol.">
        <title>The bagworm genome reveals a unique fibroin gene that provides high tensile strength.</title>
        <authorList>
            <person name="Kono N."/>
            <person name="Nakamura H."/>
            <person name="Ohtoshi R."/>
            <person name="Tomita M."/>
            <person name="Numata K."/>
            <person name="Arakawa K."/>
        </authorList>
    </citation>
    <scope>NUCLEOTIDE SEQUENCE [LARGE SCALE GENOMIC DNA]</scope>
</reference>
<organism evidence="1 2">
    <name type="scientific">Eumeta variegata</name>
    <name type="common">Bagworm moth</name>
    <name type="synonym">Eumeta japonica</name>
    <dbReference type="NCBI Taxonomy" id="151549"/>
    <lineage>
        <taxon>Eukaryota</taxon>
        <taxon>Metazoa</taxon>
        <taxon>Ecdysozoa</taxon>
        <taxon>Arthropoda</taxon>
        <taxon>Hexapoda</taxon>
        <taxon>Insecta</taxon>
        <taxon>Pterygota</taxon>
        <taxon>Neoptera</taxon>
        <taxon>Endopterygota</taxon>
        <taxon>Lepidoptera</taxon>
        <taxon>Glossata</taxon>
        <taxon>Ditrysia</taxon>
        <taxon>Tineoidea</taxon>
        <taxon>Psychidae</taxon>
        <taxon>Oiketicinae</taxon>
        <taxon>Eumeta</taxon>
    </lineage>
</organism>
<dbReference type="AlphaFoldDB" id="A0A4C1XJ52"/>
<evidence type="ECO:0000313" key="1">
    <source>
        <dbReference type="EMBL" id="GBP63022.1"/>
    </source>
</evidence>
<comment type="caution">
    <text evidence="1">The sequence shown here is derived from an EMBL/GenBank/DDBJ whole genome shotgun (WGS) entry which is preliminary data.</text>
</comment>
<sequence>MARRIGNGWGSKVLECRSLYVATLDDFWLGGLTSWSGLPMMALGLKHYLHAIIHHSGDRTNRWGIYRARARGCGRRPVTWSSHELALFRFDYGVIFGLGEFNYGTPLYPRRG</sequence>
<accession>A0A4C1XJ52</accession>
<name>A0A4C1XJ52_EUMVA</name>
<keyword evidence="2" id="KW-1185">Reference proteome</keyword>
<gene>
    <name evidence="1" type="ORF">EVAR_43770_1</name>
</gene>
<proteinExistence type="predicted"/>